<evidence type="ECO:0000313" key="5">
    <source>
        <dbReference type="Proteomes" id="UP000321504"/>
    </source>
</evidence>
<sequence length="133" mass="13931">MSDVEKLQSELEAMAKRVVMLEQFINSATRSEPAGTTTVGSLTNISDTQLADNPLFYVEHADGGLNVYLSQIVAQAQKDIDAGSITSGTLNTGRLPVIPIAKVPAANNSSAAGSGFGGFRYTVSGSMLNLYTS</sequence>
<evidence type="ECO:0000313" key="1">
    <source>
        <dbReference type="EMBL" id="OQK02705.1"/>
    </source>
</evidence>
<protein>
    <submittedName>
        <fullName evidence="2">Uncharacterized protein</fullName>
    </submittedName>
</protein>
<dbReference type="EMBL" id="VRMQ01000002">
    <property type="protein sequence ID" value="TXN16334.1"/>
    <property type="molecule type" value="Genomic_DNA"/>
</dbReference>
<dbReference type="Proteomes" id="UP000321504">
    <property type="component" value="Unassembled WGS sequence"/>
</dbReference>
<dbReference type="EMBL" id="CP114194">
    <property type="protein sequence ID" value="WAT91526.1"/>
    <property type="molecule type" value="Genomic_DNA"/>
</dbReference>
<gene>
    <name evidence="1" type="ORF">AKG60_05565</name>
    <name evidence="2" type="ORF">FVP01_10260</name>
    <name evidence="3" type="ORF">O1Q84_06805</name>
</gene>
<reference evidence="1 4" key="1">
    <citation type="submission" date="2015-08" db="EMBL/GenBank/DDBJ databases">
        <title>Draft Genome Sequences of Vibrio parahaemolyticus Strains.</title>
        <authorList>
            <person name="Gonzalez-Escalona N."/>
            <person name="DePaola A."/>
        </authorList>
    </citation>
    <scope>NUCLEOTIDE SEQUENCE [LARGE SCALE GENOMIC DNA]</scope>
    <source>
        <strain evidence="1 4">CFSAN001621</strain>
    </source>
</reference>
<evidence type="ECO:0000313" key="3">
    <source>
        <dbReference type="EMBL" id="WAT91526.1"/>
    </source>
</evidence>
<proteinExistence type="predicted"/>
<dbReference type="RefSeq" id="WP_005495325.1">
    <property type="nucleotide sequence ID" value="NZ_CANUIM010000084.1"/>
</dbReference>
<dbReference type="Proteomes" id="UP001156560">
    <property type="component" value="Chromosome 1"/>
</dbReference>
<organism evidence="2 5">
    <name type="scientific">Vibrio parahaemolyticus</name>
    <dbReference type="NCBI Taxonomy" id="670"/>
    <lineage>
        <taxon>Bacteria</taxon>
        <taxon>Pseudomonadati</taxon>
        <taxon>Pseudomonadota</taxon>
        <taxon>Gammaproteobacteria</taxon>
        <taxon>Vibrionales</taxon>
        <taxon>Vibrionaceae</taxon>
        <taxon>Vibrio</taxon>
    </lineage>
</organism>
<reference evidence="3" key="3">
    <citation type="submission" date="2022-12" db="EMBL/GenBank/DDBJ databases">
        <title>Vibrio parahaemolyticus become highly virulent by producing novel Tc toxins.</title>
        <authorList>
            <person name="Yang F."/>
            <person name="You Y."/>
            <person name="Lai Q."/>
            <person name="Xu L."/>
            <person name="Li F."/>
        </authorList>
    </citation>
    <scope>NUCLEOTIDE SEQUENCE</scope>
    <source>
        <strain evidence="3">Vp-HL-202005</strain>
    </source>
</reference>
<dbReference type="Proteomes" id="UP000191946">
    <property type="component" value="Unassembled WGS sequence"/>
</dbReference>
<accession>A0A659AS16</accession>
<name>A0A659AS16_VIBPH</name>
<keyword evidence="4" id="KW-1185">Reference proteome</keyword>
<dbReference type="AlphaFoldDB" id="A0A659AS16"/>
<evidence type="ECO:0000313" key="4">
    <source>
        <dbReference type="Proteomes" id="UP000191946"/>
    </source>
</evidence>
<dbReference type="EMBL" id="LHQV01000006">
    <property type="protein sequence ID" value="OQK02705.1"/>
    <property type="molecule type" value="Genomic_DNA"/>
</dbReference>
<evidence type="ECO:0000313" key="2">
    <source>
        <dbReference type="EMBL" id="TXN16334.1"/>
    </source>
</evidence>
<reference evidence="2 5" key="2">
    <citation type="submission" date="2019-08" db="EMBL/GenBank/DDBJ databases">
        <title>Emerging of two pre-pandemic pathogenic O4:KUT lineages of Vibrio parahaemolyticus in coastal eastern China.</title>
        <authorList>
            <person name="Yu H."/>
        </authorList>
    </citation>
    <scope>NUCLEOTIDE SEQUENCE [LARGE SCALE GENOMIC DNA]</scope>
    <source>
        <strain evidence="2 5">HZ17-383</strain>
    </source>
</reference>